<gene>
    <name evidence="2" type="ORF">FRX48_08017</name>
</gene>
<feature type="compositionally biased region" description="Polar residues" evidence="1">
    <location>
        <begin position="64"/>
        <end position="74"/>
    </location>
</feature>
<evidence type="ECO:0008006" key="4">
    <source>
        <dbReference type="Google" id="ProtNLM"/>
    </source>
</evidence>
<feature type="compositionally biased region" description="Polar residues" evidence="1">
    <location>
        <begin position="24"/>
        <end position="38"/>
    </location>
</feature>
<feature type="compositionally biased region" description="Basic and acidic residues" evidence="1">
    <location>
        <begin position="712"/>
        <end position="721"/>
    </location>
</feature>
<protein>
    <recommendedName>
        <fullName evidence="4">Homeodomain-like</fullName>
    </recommendedName>
</protein>
<feature type="compositionally biased region" description="Acidic residues" evidence="1">
    <location>
        <begin position="686"/>
        <end position="711"/>
    </location>
</feature>
<feature type="compositionally biased region" description="Basic residues" evidence="1">
    <location>
        <begin position="722"/>
        <end position="744"/>
    </location>
</feature>
<feature type="region of interest" description="Disordered" evidence="1">
    <location>
        <begin position="659"/>
        <end position="800"/>
    </location>
</feature>
<comment type="caution">
    <text evidence="2">The sequence shown here is derived from an EMBL/GenBank/DDBJ whole genome shotgun (WGS) entry which is preliminary data.</text>
</comment>
<dbReference type="Gene3D" id="1.10.10.60">
    <property type="entry name" value="Homeodomain-like"/>
    <property type="match status" value="1"/>
</dbReference>
<dbReference type="AlphaFoldDB" id="A0A5M8PG78"/>
<feature type="region of interest" description="Disordered" evidence="1">
    <location>
        <begin position="464"/>
        <end position="514"/>
    </location>
</feature>
<reference evidence="2 3" key="1">
    <citation type="submission" date="2019-09" db="EMBL/GenBank/DDBJ databases">
        <title>The hologenome of the rock-dwelling lichen Lasallia pustulata.</title>
        <authorList>
            <person name="Greshake Tzovaras B."/>
            <person name="Segers F."/>
            <person name="Bicker A."/>
            <person name="Dal Grande F."/>
            <person name="Otte J."/>
            <person name="Hankeln T."/>
            <person name="Schmitt I."/>
            <person name="Ebersberger I."/>
        </authorList>
    </citation>
    <scope>NUCLEOTIDE SEQUENCE [LARGE SCALE GENOMIC DNA]</scope>
    <source>
        <strain evidence="2">A1-1</strain>
    </source>
</reference>
<dbReference type="InterPro" id="IPR052833">
    <property type="entry name" value="Telomeric_DNA-bd_trans-reg"/>
</dbReference>
<feature type="compositionally biased region" description="Basic and acidic residues" evidence="1">
    <location>
        <begin position="39"/>
        <end position="48"/>
    </location>
</feature>
<dbReference type="GO" id="GO:0010833">
    <property type="term" value="P:telomere maintenance via telomere lengthening"/>
    <property type="evidence" value="ECO:0007669"/>
    <property type="project" value="TreeGrafter"/>
</dbReference>
<dbReference type="GO" id="GO:0003691">
    <property type="term" value="F:double-stranded telomeric DNA binding"/>
    <property type="evidence" value="ECO:0007669"/>
    <property type="project" value="TreeGrafter"/>
</dbReference>
<organism evidence="2 3">
    <name type="scientific">Lasallia pustulata</name>
    <dbReference type="NCBI Taxonomy" id="136370"/>
    <lineage>
        <taxon>Eukaryota</taxon>
        <taxon>Fungi</taxon>
        <taxon>Dikarya</taxon>
        <taxon>Ascomycota</taxon>
        <taxon>Pezizomycotina</taxon>
        <taxon>Lecanoromycetes</taxon>
        <taxon>OSLEUM clade</taxon>
        <taxon>Umbilicariomycetidae</taxon>
        <taxon>Umbilicariales</taxon>
        <taxon>Umbilicariaceae</taxon>
        <taxon>Lasallia</taxon>
    </lineage>
</organism>
<sequence>MADRTSVRSSNRRNTPQSPPLSIASASPQRRVTRSARSPSHDVSDSEPGRTATKRGRRGARQASVESVQSTEGRGSQAAKRTKRATRDRTRAANDLSLIAEGAELVYPDIEEADNGGEGMDEDAAVQNQLRRETKSPGAVSAISGTTARTSHSAQELDDLDPEGMLDALPDLLGAANKILNFLAPQNTHPSYIINDKDLQDSGSRATKNLRRLEATFRLQRGLYGSEQYINHPIALRALLKERHFNEVGSGPWRPDGVLQTANLTTLAMTILPARKRDPSAQHALEKLGRDFPTPFLHGIEVAPTGSNASMGNSTMLEDTFAMALEVRTQFSIMLLSRHMDRPNFDPDTVLKQVFFESENAVKGWDTPGLRAEELSMQQVKVIKEHVRVIRDAFPEDSQALESGQFVNLDRLNVMFPWHMFRAKIASWCRMRQDEIERQLEYQGGLESIVQALGDEIKRRETFLTFDTQGEGDGDGRSDLVQLHYEPPPEPSEATSDHNELSNRAPLGGAKRKKLRVSFNSPSAIAHLKQRVELDSKPAVQQEVPKLAAKPLLASTQPHTPGNRRTTSRFASTAPAKITNDMQLREQMDDEWRQQGFDDVGDEPMLNQHHYAEQRLQLANRQLFDLENNKENIETRPSATIPVNKKHMFIDRQTDAERISFDDSQQSGQQAPAAKLRRNRTRHLEEDEEYVNEEGEDEGEISDPSEDEGFEKDDRVHDVQRKRNAAPVRKPRALAKTVRRPGKRTRVEEDEEEIRAAVDQHNRANAPRPSQAQIYQRAKDQAKHFSATQPKPVQRRNAWSEEETEALLEYIETIGTSYAQILSTDRKGGEVLQSRDQVGLKDKARNMKMDFLKANVDMPTNFERIPLSKLQVERLRGLGISYNEATGRRGYAVEDEDESDEG</sequence>
<evidence type="ECO:0000313" key="3">
    <source>
        <dbReference type="Proteomes" id="UP000324767"/>
    </source>
</evidence>
<evidence type="ECO:0000256" key="1">
    <source>
        <dbReference type="SAM" id="MobiDB-lite"/>
    </source>
</evidence>
<dbReference type="PANTHER" id="PTHR47807">
    <property type="entry name" value="PROTEIN TBF1"/>
    <property type="match status" value="1"/>
</dbReference>
<feature type="compositionally biased region" description="Polar residues" evidence="1">
    <location>
        <begin position="143"/>
        <end position="154"/>
    </location>
</feature>
<feature type="region of interest" description="Disordered" evidence="1">
    <location>
        <begin position="133"/>
        <end position="154"/>
    </location>
</feature>
<feature type="region of interest" description="Disordered" evidence="1">
    <location>
        <begin position="1"/>
        <end position="95"/>
    </location>
</feature>
<dbReference type="OrthoDB" id="5398572at2759"/>
<dbReference type="Proteomes" id="UP000324767">
    <property type="component" value="Unassembled WGS sequence"/>
</dbReference>
<name>A0A5M8PG78_9LECA</name>
<proteinExistence type="predicted"/>
<dbReference type="PANTHER" id="PTHR47807:SF1">
    <property type="entry name" value="PROTEIN TBF1"/>
    <property type="match status" value="1"/>
</dbReference>
<evidence type="ECO:0000313" key="2">
    <source>
        <dbReference type="EMBL" id="KAA6408275.1"/>
    </source>
</evidence>
<dbReference type="EMBL" id="VXIT01000014">
    <property type="protein sequence ID" value="KAA6408275.1"/>
    <property type="molecule type" value="Genomic_DNA"/>
</dbReference>
<accession>A0A5M8PG78</accession>